<dbReference type="InterPro" id="IPR027396">
    <property type="entry name" value="DsrEFH-like"/>
</dbReference>
<proteinExistence type="predicted"/>
<name>A0A840EE19_9BACT</name>
<feature type="signal peptide" evidence="1">
    <location>
        <begin position="1"/>
        <end position="23"/>
    </location>
</feature>
<evidence type="ECO:0000313" key="3">
    <source>
        <dbReference type="Proteomes" id="UP000576209"/>
    </source>
</evidence>
<keyword evidence="1" id="KW-0732">Signal</keyword>
<dbReference type="SUPFAM" id="SSF75169">
    <property type="entry name" value="DsrEFH-like"/>
    <property type="match status" value="1"/>
</dbReference>
<accession>A0A840EE19</accession>
<dbReference type="Gene3D" id="3.40.1260.10">
    <property type="entry name" value="DsrEFH-like"/>
    <property type="match status" value="1"/>
</dbReference>
<sequence length="146" mass="16276">MKRFLLAILLLSLTTSFSSGLFAQDTTRTTPYHQQTNNYVVLTKKIPQLKPILLTAEAFKQEDGDTFGDFRIVICGQGIVDITDRAQIDPFIAQAKEFGVKLVACGFSLDKFKVARTDVPADIEIVDNGIQYNFTLQKAGYYSLSL</sequence>
<protein>
    <submittedName>
        <fullName evidence="2">Intracellular sulfur oxidation DsrE/DsrF family protein</fullName>
    </submittedName>
</protein>
<evidence type="ECO:0000256" key="1">
    <source>
        <dbReference type="SAM" id="SignalP"/>
    </source>
</evidence>
<feature type="chain" id="PRO_5032622976" evidence="1">
    <location>
        <begin position="24"/>
        <end position="146"/>
    </location>
</feature>
<dbReference type="RefSeq" id="WP_183495443.1">
    <property type="nucleotide sequence ID" value="NZ_JACIFF010000004.1"/>
</dbReference>
<dbReference type="Proteomes" id="UP000576209">
    <property type="component" value="Unassembled WGS sequence"/>
</dbReference>
<organism evidence="2 3">
    <name type="scientific">Neolewinella aquimaris</name>
    <dbReference type="NCBI Taxonomy" id="1835722"/>
    <lineage>
        <taxon>Bacteria</taxon>
        <taxon>Pseudomonadati</taxon>
        <taxon>Bacteroidota</taxon>
        <taxon>Saprospiria</taxon>
        <taxon>Saprospirales</taxon>
        <taxon>Lewinellaceae</taxon>
        <taxon>Neolewinella</taxon>
    </lineage>
</organism>
<dbReference type="AlphaFoldDB" id="A0A840EE19"/>
<keyword evidence="3" id="KW-1185">Reference proteome</keyword>
<evidence type="ECO:0000313" key="2">
    <source>
        <dbReference type="EMBL" id="MBB4079186.1"/>
    </source>
</evidence>
<gene>
    <name evidence="2" type="ORF">GGR28_001806</name>
</gene>
<reference evidence="2 3" key="1">
    <citation type="submission" date="2020-08" db="EMBL/GenBank/DDBJ databases">
        <title>Genomic Encyclopedia of Type Strains, Phase IV (KMG-IV): sequencing the most valuable type-strain genomes for metagenomic binning, comparative biology and taxonomic classification.</title>
        <authorList>
            <person name="Goeker M."/>
        </authorList>
    </citation>
    <scope>NUCLEOTIDE SEQUENCE [LARGE SCALE GENOMIC DNA]</scope>
    <source>
        <strain evidence="2 3">DSM 105137</strain>
    </source>
</reference>
<comment type="caution">
    <text evidence="2">The sequence shown here is derived from an EMBL/GenBank/DDBJ whole genome shotgun (WGS) entry which is preliminary data.</text>
</comment>
<dbReference type="EMBL" id="JACIFF010000004">
    <property type="protein sequence ID" value="MBB4079186.1"/>
    <property type="molecule type" value="Genomic_DNA"/>
</dbReference>